<name>S9RW09_9RHOB</name>
<gene>
    <name evidence="2" type="ORF">Salmuc_05452</name>
</gene>
<evidence type="ECO:0000313" key="3">
    <source>
        <dbReference type="Proteomes" id="UP000015347"/>
    </source>
</evidence>
<organism evidence="2 3">
    <name type="scientific">Salipiger mucosus DSM 16094</name>
    <dbReference type="NCBI Taxonomy" id="1123237"/>
    <lineage>
        <taxon>Bacteria</taxon>
        <taxon>Pseudomonadati</taxon>
        <taxon>Pseudomonadota</taxon>
        <taxon>Alphaproteobacteria</taxon>
        <taxon>Rhodobacterales</taxon>
        <taxon>Roseobacteraceae</taxon>
        <taxon>Salipiger</taxon>
    </lineage>
</organism>
<dbReference type="Proteomes" id="UP000015347">
    <property type="component" value="Unassembled WGS sequence"/>
</dbReference>
<protein>
    <submittedName>
        <fullName evidence="2">Uncharacterized protein</fullName>
    </submittedName>
</protein>
<dbReference type="EMBL" id="APVH01000026">
    <property type="protein sequence ID" value="EPX82195.1"/>
    <property type="molecule type" value="Genomic_DNA"/>
</dbReference>
<dbReference type="RefSeq" id="WP_020042200.1">
    <property type="nucleotide sequence ID" value="NZ_KE557276.1"/>
</dbReference>
<keyword evidence="1" id="KW-0472">Membrane</keyword>
<accession>S9RW09</accession>
<dbReference type="AlphaFoldDB" id="S9RW09"/>
<proteinExistence type="predicted"/>
<keyword evidence="3" id="KW-1185">Reference proteome</keyword>
<dbReference type="STRING" id="1123237.Salmuc_05452"/>
<sequence length="75" mass="8179">MSWLWGMAAVVVLLFAVSALRLVRRFLFGFALAFGVLLVLHLRHDPAEGAAILAATGGGLALSWPLRRWVTGMFL</sequence>
<dbReference type="HOGENOM" id="CLU_2668924_0_0_5"/>
<feature type="transmembrane region" description="Helical" evidence="1">
    <location>
        <begin position="49"/>
        <end position="66"/>
    </location>
</feature>
<comment type="caution">
    <text evidence="2">The sequence shown here is derived from an EMBL/GenBank/DDBJ whole genome shotgun (WGS) entry which is preliminary data.</text>
</comment>
<keyword evidence="1" id="KW-0812">Transmembrane</keyword>
<keyword evidence="1" id="KW-1133">Transmembrane helix</keyword>
<evidence type="ECO:0000256" key="1">
    <source>
        <dbReference type="SAM" id="Phobius"/>
    </source>
</evidence>
<evidence type="ECO:0000313" key="2">
    <source>
        <dbReference type="EMBL" id="EPX82195.1"/>
    </source>
</evidence>
<reference evidence="3" key="1">
    <citation type="journal article" date="2014" name="Stand. Genomic Sci.">
        <title>Genome sequence of the exopolysaccharide-producing Salipiger mucosus type strain (DSM 16094(T)), a moderately halophilic member of the Roseobacter clade.</title>
        <authorList>
            <person name="Riedel T."/>
            <person name="Spring S."/>
            <person name="Fiebig A."/>
            <person name="Petersen J."/>
            <person name="Kyrpides N.C."/>
            <person name="Goker M."/>
            <person name="Klenk H.P."/>
        </authorList>
    </citation>
    <scope>NUCLEOTIDE SEQUENCE [LARGE SCALE GENOMIC DNA]</scope>
    <source>
        <strain evidence="3">DSM 16094</strain>
    </source>
</reference>